<feature type="region of interest" description="Disordered" evidence="1">
    <location>
        <begin position="588"/>
        <end position="669"/>
    </location>
</feature>
<sequence length="911" mass="105899">MKSDYIMDHINGTNDRNLKIPADHNESKKLSALNSFNNHVNIESDKSLLKDSFYLPKEISHFSNETSQLDNKFGMSNSTYSEKKDFKIDFVDDKKSSSSSSSILDKFYNTYGSYLNNNSNNKSDQIPQNNIKLKSPDDGHKNTGESFKNINNDFLKSSIKNTSFNESSQSNIHDMKFKSNEDKYHSLNENKHKKSNENLSVLEKHDSIIKDHFLNSDRFKYGGIKTHDLDTNKHKKSNEHLNVLENNRLLNKNDIPVVEKHDSTVKKQLSQDLINEQFQHKNSKSHGFDENKHKKSNEHLNVLENNRFLNKSDIPNVEKHDSKIKKQLSQDSINEQFKHKSNKGHGFDENKHKKSNEHLDVLEKDRIINKNEDVENHSLVKKHSSQISTDNQFKHNKNHDSREKGKSNLNHSFNDNLKTRSYEKLDQNYEEHKLNDDSTFNNEDPQVDALFESSQISARGLKARKDFTKSTPLKNDNRRVEKKSNSSDKIIEDSFGNKSNEQYKKETGLSRQDSKLTHKSILKDDDSFSKKTSTSTKKKTEKGFNEENEQNKRHKGEKKSILNNVENQNDDVSVSQYIKTVKKSDDIQKEELNKNSKSKNAVNDSMSSSKTLPLKATLQLKDATKNPLAKSSEDNAVKKQRPKSATLTKKSTSFTNISNFKPPTPTSSDQINSVLLREQIYYDWLQRKQSFTKELQQEKLKKNQEEEEEKRNKEEEKKLLAKKSFEAWTETKMEKLKKNSIKKKESEEKKKELEEEKAQKIKDSKKTFDNWKENKEDQIKKEKLKKQKEETKKKKEGLNQSLEKAADAKKVFENWKQQKDELLKKKIIEQKEEIRNKSKAELDKMEKKQQSQQAFENWKEKKSSRPSSPALTQRAWCPVGRNPKDSIPASVQPVILRNVPPSIRMRTLSVS</sequence>
<feature type="compositionally biased region" description="Basic and acidic residues" evidence="1">
    <location>
        <begin position="839"/>
        <end position="849"/>
    </location>
</feature>
<evidence type="ECO:0000313" key="2">
    <source>
        <dbReference type="Proteomes" id="UP001652625"/>
    </source>
</evidence>
<dbReference type="PANTHER" id="PTHR14739:SF9">
    <property type="entry name" value="MICROTUBULE-ASSOCIATED PROTEIN 9"/>
    <property type="match status" value="1"/>
</dbReference>
<feature type="compositionally biased region" description="Basic and acidic residues" evidence="1">
    <location>
        <begin position="134"/>
        <end position="143"/>
    </location>
</feature>
<feature type="compositionally biased region" description="Polar residues" evidence="1">
    <location>
        <begin position="601"/>
        <end position="611"/>
    </location>
</feature>
<reference evidence="3" key="1">
    <citation type="submission" date="2025-08" db="UniProtKB">
        <authorList>
            <consortium name="RefSeq"/>
        </authorList>
    </citation>
    <scope>IDENTIFICATION</scope>
</reference>
<organism evidence="2 3">
    <name type="scientific">Hydra vulgaris</name>
    <name type="common">Hydra</name>
    <name type="synonym">Hydra attenuata</name>
    <dbReference type="NCBI Taxonomy" id="6087"/>
    <lineage>
        <taxon>Eukaryota</taxon>
        <taxon>Metazoa</taxon>
        <taxon>Cnidaria</taxon>
        <taxon>Hydrozoa</taxon>
        <taxon>Hydroidolina</taxon>
        <taxon>Anthoathecata</taxon>
        <taxon>Aplanulata</taxon>
        <taxon>Hydridae</taxon>
        <taxon>Hydra</taxon>
    </lineage>
</organism>
<dbReference type="PANTHER" id="PTHR14739">
    <property type="entry name" value="MICROTUBULE-ASSOCIATED PROTEIN 9"/>
    <property type="match status" value="1"/>
</dbReference>
<dbReference type="RefSeq" id="XP_065649699.1">
    <property type="nucleotide sequence ID" value="XM_065793627.1"/>
</dbReference>
<feature type="compositionally biased region" description="Basic and acidic residues" evidence="1">
    <location>
        <begin position="475"/>
        <end position="492"/>
    </location>
</feature>
<feature type="compositionally biased region" description="Polar residues" evidence="1">
    <location>
        <begin position="643"/>
        <end position="669"/>
    </location>
</feature>
<feature type="compositionally biased region" description="Polar residues" evidence="1">
    <location>
        <begin position="117"/>
        <end position="132"/>
    </location>
</feature>
<dbReference type="Proteomes" id="UP001652625">
    <property type="component" value="Chromosome 03"/>
</dbReference>
<feature type="region of interest" description="Disordered" evidence="1">
    <location>
        <begin position="117"/>
        <end position="143"/>
    </location>
</feature>
<feature type="compositionally biased region" description="Basic and acidic residues" evidence="1">
    <location>
        <begin position="541"/>
        <end position="551"/>
    </location>
</feature>
<name>A0ABM4BL03_HYDVU</name>
<evidence type="ECO:0000313" key="3">
    <source>
        <dbReference type="RefSeq" id="XP_065649699.1"/>
    </source>
</evidence>
<accession>A0ABM4BL03</accession>
<feature type="region of interest" description="Disordered" evidence="1">
    <location>
        <begin position="462"/>
        <end position="568"/>
    </location>
</feature>
<gene>
    <name evidence="3" type="primary">LOC105843611</name>
</gene>
<evidence type="ECO:0000256" key="1">
    <source>
        <dbReference type="SAM" id="MobiDB-lite"/>
    </source>
</evidence>
<proteinExistence type="predicted"/>
<feature type="compositionally biased region" description="Basic and acidic residues" evidence="1">
    <location>
        <begin position="695"/>
        <end position="797"/>
    </location>
</feature>
<keyword evidence="2" id="KW-1185">Reference proteome</keyword>
<feature type="region of interest" description="Disordered" evidence="1">
    <location>
        <begin position="303"/>
        <end position="417"/>
    </location>
</feature>
<feature type="compositionally biased region" description="Polar residues" evidence="1">
    <location>
        <begin position="407"/>
        <end position="416"/>
    </location>
</feature>
<protein>
    <recommendedName>
        <fullName evidence="4">Microtubule-associated protein 9</fullName>
    </recommendedName>
</protein>
<feature type="compositionally biased region" description="Basic and acidic residues" evidence="1">
    <location>
        <begin position="501"/>
        <end position="529"/>
    </location>
</feature>
<feature type="region of interest" description="Disordered" evidence="1">
    <location>
        <begin position="839"/>
        <end position="888"/>
    </location>
</feature>
<feature type="compositionally biased region" description="Basic and acidic residues" evidence="1">
    <location>
        <begin position="345"/>
        <end position="378"/>
    </location>
</feature>
<dbReference type="InterPro" id="IPR026106">
    <property type="entry name" value="MAP9"/>
</dbReference>
<feature type="region of interest" description="Disordered" evidence="1">
    <location>
        <begin position="695"/>
        <end position="801"/>
    </location>
</feature>
<dbReference type="GeneID" id="105843611"/>
<evidence type="ECO:0008006" key="4">
    <source>
        <dbReference type="Google" id="ProtNLM"/>
    </source>
</evidence>